<gene>
    <name evidence="2" type="ORF">DR864_25545</name>
</gene>
<evidence type="ECO:0000313" key="3">
    <source>
        <dbReference type="Proteomes" id="UP000251993"/>
    </source>
</evidence>
<dbReference type="Pfam" id="PF16132">
    <property type="entry name" value="DUF4843"/>
    <property type="match status" value="1"/>
</dbReference>
<dbReference type="Proteomes" id="UP000251993">
    <property type="component" value="Chromosome"/>
</dbReference>
<protein>
    <submittedName>
        <fullName evidence="2">DUF4843 domain-containing protein</fullName>
    </submittedName>
</protein>
<dbReference type="InterPro" id="IPR032299">
    <property type="entry name" value="DUF4843"/>
</dbReference>
<keyword evidence="3" id="KW-1185">Reference proteome</keyword>
<accession>A0A344TQD9</accession>
<evidence type="ECO:0000313" key="2">
    <source>
        <dbReference type="EMBL" id="AXE20860.1"/>
    </source>
</evidence>
<feature type="signal peptide" evidence="1">
    <location>
        <begin position="1"/>
        <end position="20"/>
    </location>
</feature>
<dbReference type="Gene3D" id="2.60.40.2030">
    <property type="match status" value="1"/>
</dbReference>
<feature type="chain" id="PRO_5016956170" evidence="1">
    <location>
        <begin position="21"/>
        <end position="158"/>
    </location>
</feature>
<dbReference type="RefSeq" id="WP_114069621.1">
    <property type="nucleotide sequence ID" value="NZ_CP030850.1"/>
</dbReference>
<dbReference type="SUPFAM" id="SSF141072">
    <property type="entry name" value="CalX-like"/>
    <property type="match status" value="1"/>
</dbReference>
<name>A0A344TQD9_9BACT</name>
<reference evidence="2 3" key="1">
    <citation type="submission" date="2018-07" db="EMBL/GenBank/DDBJ databases">
        <title>Genome sequencing of Runella.</title>
        <authorList>
            <person name="Baek M.-G."/>
            <person name="Yi H."/>
        </authorList>
    </citation>
    <scope>NUCLEOTIDE SEQUENCE [LARGE SCALE GENOMIC DNA]</scope>
    <source>
        <strain evidence="2 3">HYN0085</strain>
    </source>
</reference>
<proteinExistence type="predicted"/>
<organism evidence="2 3">
    <name type="scientific">Runella rosea</name>
    <dbReference type="NCBI Taxonomy" id="2259595"/>
    <lineage>
        <taxon>Bacteria</taxon>
        <taxon>Pseudomonadati</taxon>
        <taxon>Bacteroidota</taxon>
        <taxon>Cytophagia</taxon>
        <taxon>Cytophagales</taxon>
        <taxon>Spirosomataceae</taxon>
        <taxon>Runella</taxon>
    </lineage>
</organism>
<dbReference type="KEGG" id="run:DR864_25545"/>
<dbReference type="PROSITE" id="PS51257">
    <property type="entry name" value="PROKAR_LIPOPROTEIN"/>
    <property type="match status" value="1"/>
</dbReference>
<keyword evidence="1" id="KW-0732">Signal</keyword>
<dbReference type="OrthoDB" id="674388at2"/>
<sequence length="158" mass="16830">MKKYILNAFFSAFIAIGLTACFENPAKIYDGPSVVEFDAAVTTAPAAGRTYPLVTVANGAGKIKTRINLVGPQRPNAESIKVVVDTQNSTAVAGTHYRLTSETVSIPANTSFGELEIEILAVPAEAGKTVTLVLMLEGNGTEIKASENFKRLGWTIRL</sequence>
<dbReference type="InterPro" id="IPR038081">
    <property type="entry name" value="CalX-like_sf"/>
</dbReference>
<dbReference type="AlphaFoldDB" id="A0A344TQD9"/>
<evidence type="ECO:0000256" key="1">
    <source>
        <dbReference type="SAM" id="SignalP"/>
    </source>
</evidence>
<dbReference type="EMBL" id="CP030850">
    <property type="protein sequence ID" value="AXE20860.1"/>
    <property type="molecule type" value="Genomic_DNA"/>
</dbReference>